<gene>
    <name evidence="1" type="ORF">EJ08DRAFT_656352</name>
</gene>
<dbReference type="Proteomes" id="UP000800235">
    <property type="component" value="Unassembled WGS sequence"/>
</dbReference>
<keyword evidence="2" id="KW-1185">Reference proteome</keyword>
<dbReference type="EMBL" id="MU007013">
    <property type="protein sequence ID" value="KAF2435324.1"/>
    <property type="molecule type" value="Genomic_DNA"/>
</dbReference>
<sequence length="160" mass="18106">MVWIKDVLNEDLPDAEHLRAEGIRPSLSNKPWALPYHEIKEFTLYQPTHDHLNFMLAHEGEDDIVRTGSQDSTCHEINYLSDTLTTEGDSVASWRVQVTQGARIAFTEHPEIRERSECGPPGPTNFDKTVDHYFSFLHNGAEHCIALGECKTYGIIDAKA</sequence>
<evidence type="ECO:0000313" key="1">
    <source>
        <dbReference type="EMBL" id="KAF2435324.1"/>
    </source>
</evidence>
<protein>
    <submittedName>
        <fullName evidence="1">Uncharacterized protein</fullName>
    </submittedName>
</protein>
<organism evidence="1 2">
    <name type="scientific">Tothia fuscella</name>
    <dbReference type="NCBI Taxonomy" id="1048955"/>
    <lineage>
        <taxon>Eukaryota</taxon>
        <taxon>Fungi</taxon>
        <taxon>Dikarya</taxon>
        <taxon>Ascomycota</taxon>
        <taxon>Pezizomycotina</taxon>
        <taxon>Dothideomycetes</taxon>
        <taxon>Pleosporomycetidae</taxon>
        <taxon>Venturiales</taxon>
        <taxon>Cylindrosympodiaceae</taxon>
        <taxon>Tothia</taxon>
    </lineage>
</organism>
<evidence type="ECO:0000313" key="2">
    <source>
        <dbReference type="Proteomes" id="UP000800235"/>
    </source>
</evidence>
<accession>A0A9P4NZF6</accession>
<comment type="caution">
    <text evidence="1">The sequence shown here is derived from an EMBL/GenBank/DDBJ whole genome shotgun (WGS) entry which is preliminary data.</text>
</comment>
<name>A0A9P4NZF6_9PEZI</name>
<proteinExistence type="predicted"/>
<reference evidence="1" key="1">
    <citation type="journal article" date="2020" name="Stud. Mycol.">
        <title>101 Dothideomycetes genomes: a test case for predicting lifestyles and emergence of pathogens.</title>
        <authorList>
            <person name="Haridas S."/>
            <person name="Albert R."/>
            <person name="Binder M."/>
            <person name="Bloem J."/>
            <person name="Labutti K."/>
            <person name="Salamov A."/>
            <person name="Andreopoulos B."/>
            <person name="Baker S."/>
            <person name="Barry K."/>
            <person name="Bills G."/>
            <person name="Bluhm B."/>
            <person name="Cannon C."/>
            <person name="Castanera R."/>
            <person name="Culley D."/>
            <person name="Daum C."/>
            <person name="Ezra D."/>
            <person name="Gonzalez J."/>
            <person name="Henrissat B."/>
            <person name="Kuo A."/>
            <person name="Liang C."/>
            <person name="Lipzen A."/>
            <person name="Lutzoni F."/>
            <person name="Magnuson J."/>
            <person name="Mondo S."/>
            <person name="Nolan M."/>
            <person name="Ohm R."/>
            <person name="Pangilinan J."/>
            <person name="Park H.-J."/>
            <person name="Ramirez L."/>
            <person name="Alfaro M."/>
            <person name="Sun H."/>
            <person name="Tritt A."/>
            <person name="Yoshinaga Y."/>
            <person name="Zwiers L.-H."/>
            <person name="Turgeon B."/>
            <person name="Goodwin S."/>
            <person name="Spatafora J."/>
            <person name="Crous P."/>
            <person name="Grigoriev I."/>
        </authorList>
    </citation>
    <scope>NUCLEOTIDE SEQUENCE</scope>
    <source>
        <strain evidence="1">CBS 130266</strain>
    </source>
</reference>
<dbReference type="AlphaFoldDB" id="A0A9P4NZF6"/>
<dbReference type="OrthoDB" id="4636564at2759"/>